<dbReference type="PANTHER" id="PTHR43245:SF55">
    <property type="entry name" value="NAD(P)-BINDING DOMAIN-CONTAINING PROTEIN"/>
    <property type="match status" value="1"/>
</dbReference>
<dbReference type="Gene3D" id="3.40.50.720">
    <property type="entry name" value="NAD(P)-binding Rossmann-like Domain"/>
    <property type="match status" value="1"/>
</dbReference>
<evidence type="ECO:0000313" key="2">
    <source>
        <dbReference type="EMBL" id="MEV8465483.1"/>
    </source>
</evidence>
<dbReference type="Pfam" id="PF01370">
    <property type="entry name" value="Epimerase"/>
    <property type="match status" value="1"/>
</dbReference>
<dbReference type="SUPFAM" id="SSF51735">
    <property type="entry name" value="NAD(P)-binding Rossmann-fold domains"/>
    <property type="match status" value="1"/>
</dbReference>
<dbReference type="RefSeq" id="WP_366190981.1">
    <property type="nucleotide sequence ID" value="NZ_JBFBVU010000001.1"/>
</dbReference>
<gene>
    <name evidence="2" type="ORF">AB0T83_01640</name>
</gene>
<dbReference type="InterPro" id="IPR036291">
    <property type="entry name" value="NAD(P)-bd_dom_sf"/>
</dbReference>
<sequence length="285" mass="30662">MRLLITGGTGYLGRFVVTEALAAGDHITLLSRRRPEGGTGWIPFDLATPPADLPTADALIHCAFDHLPGRYRGGEGDDRQGFLTRNHDGSVALFQAARAAGIGRVIFLSSRAVYGAYPRPTLLTEDLPPRPDTLYGQMKWQVEQAFVGMRTPGFCPVSLRATGVYGAPTLGGWHKWADLFADFTAGKSLAPRQGTEVHGADLAAALRLCLTAPASRVAARTFNVSDILLDQRELLAAYAARQGLRHPLPAAAPPPGPNVMDCTALRTLGWRPGGWAQLQRFLDSL</sequence>
<protein>
    <submittedName>
        <fullName evidence="2">NAD(P)-dependent oxidoreductase</fullName>
    </submittedName>
</protein>
<reference evidence="2 3" key="1">
    <citation type="submission" date="2024-07" db="EMBL/GenBank/DDBJ databases">
        <authorList>
            <person name="Kang M."/>
        </authorList>
    </citation>
    <scope>NUCLEOTIDE SEQUENCE [LARGE SCALE GENOMIC DNA]</scope>
    <source>
        <strain evidence="2 3">DFM31</strain>
    </source>
</reference>
<organism evidence="2 3">
    <name type="scientific">Meridianimarinicoccus marinus</name>
    <dbReference type="NCBI Taxonomy" id="3231483"/>
    <lineage>
        <taxon>Bacteria</taxon>
        <taxon>Pseudomonadati</taxon>
        <taxon>Pseudomonadota</taxon>
        <taxon>Alphaproteobacteria</taxon>
        <taxon>Rhodobacterales</taxon>
        <taxon>Paracoccaceae</taxon>
        <taxon>Meridianimarinicoccus</taxon>
    </lineage>
</organism>
<dbReference type="PANTHER" id="PTHR43245">
    <property type="entry name" value="BIFUNCTIONAL POLYMYXIN RESISTANCE PROTEIN ARNA"/>
    <property type="match status" value="1"/>
</dbReference>
<proteinExistence type="predicted"/>
<dbReference type="InterPro" id="IPR050177">
    <property type="entry name" value="Lipid_A_modif_metabolic_enz"/>
</dbReference>
<accession>A0ABV3L1S6</accession>
<dbReference type="InterPro" id="IPR001509">
    <property type="entry name" value="Epimerase_deHydtase"/>
</dbReference>
<dbReference type="Proteomes" id="UP001553161">
    <property type="component" value="Unassembled WGS sequence"/>
</dbReference>
<keyword evidence="3" id="KW-1185">Reference proteome</keyword>
<evidence type="ECO:0000259" key="1">
    <source>
        <dbReference type="Pfam" id="PF01370"/>
    </source>
</evidence>
<feature type="domain" description="NAD-dependent epimerase/dehydratase" evidence="1">
    <location>
        <begin position="4"/>
        <end position="224"/>
    </location>
</feature>
<name>A0ABV3L1S6_9RHOB</name>
<dbReference type="EMBL" id="JBFBVU010000001">
    <property type="protein sequence ID" value="MEV8465483.1"/>
    <property type="molecule type" value="Genomic_DNA"/>
</dbReference>
<comment type="caution">
    <text evidence="2">The sequence shown here is derived from an EMBL/GenBank/DDBJ whole genome shotgun (WGS) entry which is preliminary data.</text>
</comment>
<dbReference type="CDD" id="cd08946">
    <property type="entry name" value="SDR_e"/>
    <property type="match status" value="1"/>
</dbReference>
<evidence type="ECO:0000313" key="3">
    <source>
        <dbReference type="Proteomes" id="UP001553161"/>
    </source>
</evidence>